<dbReference type="PANTHER" id="PTHR13271">
    <property type="entry name" value="UNCHARACTERIZED PUTATIVE METHYLTRANSFERASE"/>
    <property type="match status" value="1"/>
</dbReference>
<dbReference type="PROSITE" id="PS50280">
    <property type="entry name" value="SET"/>
    <property type="match status" value="1"/>
</dbReference>
<accession>A0AB34IYC4</accession>
<keyword evidence="4" id="KW-1185">Reference proteome</keyword>
<sequence>MASASFHALCEAEALVCAASLFTPPGGERGLVVGTRVPKGEPLLAVPWELVLRADASDVQSAADVLPHHLAVASELLRLTSASSDAGLSRRERLWRAWSLQLPRPHDLTHPAALSAEALRAAHDDALLRAMASRRERVAALLAEPARPLGEAWAHWAYAMVSSRPFLFARPSAAPHARAQFAFVPFIDMTNHASEPNCEVRGVEADGGEGYQAVELVALRDLRPGEAATISYDVEELSSRDLYSTFGFVTDESHRNDRLPTPPKTLTPLNSTALNSTTHRLLHLGASPAFIGAVRASLSSTSHTEAGRGWSCEAEAAAASAHFDWLKAEFPQELATHSIDDDAALHELEAMGRASTATYSMLRYRIGRRRLWEVALQVLQEHIESHNDCSNEAGRLGSHLRAYLPYLAVLFAFAAGVSHLRSVEREGRKASMKRKMQARIKK</sequence>
<organism evidence="3 4">
    <name type="scientific">Prymnesium parvum</name>
    <name type="common">Toxic golden alga</name>
    <dbReference type="NCBI Taxonomy" id="97485"/>
    <lineage>
        <taxon>Eukaryota</taxon>
        <taxon>Haptista</taxon>
        <taxon>Haptophyta</taxon>
        <taxon>Prymnesiophyceae</taxon>
        <taxon>Prymnesiales</taxon>
        <taxon>Prymnesiaceae</taxon>
        <taxon>Prymnesium</taxon>
    </lineage>
</organism>
<reference evidence="3 4" key="1">
    <citation type="journal article" date="2024" name="Science">
        <title>Giant polyketide synthase enzymes in the biosynthesis of giant marine polyether toxins.</title>
        <authorList>
            <person name="Fallon T.R."/>
            <person name="Shende V.V."/>
            <person name="Wierzbicki I.H."/>
            <person name="Pendleton A.L."/>
            <person name="Watervoot N.F."/>
            <person name="Auber R.P."/>
            <person name="Gonzalez D.J."/>
            <person name="Wisecaver J.H."/>
            <person name="Moore B.S."/>
        </authorList>
    </citation>
    <scope>NUCLEOTIDE SEQUENCE [LARGE SCALE GENOMIC DNA]</scope>
    <source>
        <strain evidence="3 4">12B1</strain>
    </source>
</reference>
<feature type="transmembrane region" description="Helical" evidence="1">
    <location>
        <begin position="403"/>
        <end position="423"/>
    </location>
</feature>
<dbReference type="AlphaFoldDB" id="A0AB34IYC4"/>
<gene>
    <name evidence="3" type="ORF">AB1Y20_006527</name>
</gene>
<proteinExistence type="predicted"/>
<protein>
    <recommendedName>
        <fullName evidence="2">SET domain-containing protein</fullName>
    </recommendedName>
</protein>
<dbReference type="InterPro" id="IPR001214">
    <property type="entry name" value="SET_dom"/>
</dbReference>
<comment type="caution">
    <text evidence="3">The sequence shown here is derived from an EMBL/GenBank/DDBJ whole genome shotgun (WGS) entry which is preliminary data.</text>
</comment>
<keyword evidence="1" id="KW-1133">Transmembrane helix</keyword>
<dbReference type="EMBL" id="JBGBPQ010000015">
    <property type="protein sequence ID" value="KAL1510197.1"/>
    <property type="molecule type" value="Genomic_DNA"/>
</dbReference>
<dbReference type="InterPro" id="IPR050600">
    <property type="entry name" value="SETD3_SETD6_MTase"/>
</dbReference>
<dbReference type="Gene3D" id="3.90.1410.10">
    <property type="entry name" value="set domain protein methyltransferase, domain 1"/>
    <property type="match status" value="1"/>
</dbReference>
<dbReference type="Pfam" id="PF00856">
    <property type="entry name" value="SET"/>
    <property type="match status" value="1"/>
</dbReference>
<dbReference type="SUPFAM" id="SSF82199">
    <property type="entry name" value="SET domain"/>
    <property type="match status" value="1"/>
</dbReference>
<dbReference type="Proteomes" id="UP001515480">
    <property type="component" value="Unassembled WGS sequence"/>
</dbReference>
<evidence type="ECO:0000313" key="4">
    <source>
        <dbReference type="Proteomes" id="UP001515480"/>
    </source>
</evidence>
<feature type="domain" description="SET" evidence="2">
    <location>
        <begin position="13"/>
        <end position="233"/>
    </location>
</feature>
<dbReference type="InterPro" id="IPR046341">
    <property type="entry name" value="SET_dom_sf"/>
</dbReference>
<evidence type="ECO:0000259" key="2">
    <source>
        <dbReference type="PROSITE" id="PS50280"/>
    </source>
</evidence>
<evidence type="ECO:0000313" key="3">
    <source>
        <dbReference type="EMBL" id="KAL1510197.1"/>
    </source>
</evidence>
<evidence type="ECO:0000256" key="1">
    <source>
        <dbReference type="SAM" id="Phobius"/>
    </source>
</evidence>
<name>A0AB34IYC4_PRYPA</name>
<keyword evidence="1" id="KW-0472">Membrane</keyword>
<keyword evidence="1" id="KW-0812">Transmembrane</keyword>
<dbReference type="CDD" id="cd10527">
    <property type="entry name" value="SET_LSMT"/>
    <property type="match status" value="1"/>
</dbReference>
<dbReference type="GO" id="GO:0016279">
    <property type="term" value="F:protein-lysine N-methyltransferase activity"/>
    <property type="evidence" value="ECO:0007669"/>
    <property type="project" value="TreeGrafter"/>
</dbReference>